<keyword evidence="1" id="KW-0805">Transcription regulation</keyword>
<evidence type="ECO:0000313" key="5">
    <source>
        <dbReference type="EMBL" id="TFV79687.1"/>
    </source>
</evidence>
<evidence type="ECO:0000256" key="1">
    <source>
        <dbReference type="ARBA" id="ARBA00023015"/>
    </source>
</evidence>
<reference evidence="5 6" key="1">
    <citation type="submission" date="2019-03" db="EMBL/GenBank/DDBJ databases">
        <title>Bradyrhizobium strains diversity.</title>
        <authorList>
            <person name="Urquiaga M.C.O."/>
            <person name="Hungria M."/>
            <person name="Delamuta J.R.M."/>
            <person name="Klepa M.S."/>
        </authorList>
    </citation>
    <scope>NUCLEOTIDE SEQUENCE [LARGE SCALE GENOMIC DNA]</scope>
    <source>
        <strain evidence="5 6">CNPSo 3426</strain>
    </source>
</reference>
<dbReference type="EMBL" id="SPQS01000002">
    <property type="protein sequence ID" value="TFV79687.1"/>
    <property type="molecule type" value="Genomic_DNA"/>
</dbReference>
<name>A0A4Y9PJ04_9BRAD</name>
<dbReference type="Pfam" id="PF07729">
    <property type="entry name" value="FCD"/>
    <property type="match status" value="1"/>
</dbReference>
<dbReference type="InterPro" id="IPR011711">
    <property type="entry name" value="GntR_C"/>
</dbReference>
<feature type="domain" description="GntR C-terminal" evidence="4">
    <location>
        <begin position="1"/>
        <end position="62"/>
    </location>
</feature>
<evidence type="ECO:0000259" key="4">
    <source>
        <dbReference type="Pfam" id="PF07729"/>
    </source>
</evidence>
<proteinExistence type="predicted"/>
<dbReference type="GO" id="GO:0003677">
    <property type="term" value="F:DNA binding"/>
    <property type="evidence" value="ECO:0007669"/>
    <property type="project" value="UniProtKB-KW"/>
</dbReference>
<dbReference type="Proteomes" id="UP000297700">
    <property type="component" value="Unassembled WGS sequence"/>
</dbReference>
<evidence type="ECO:0000256" key="2">
    <source>
        <dbReference type="ARBA" id="ARBA00023125"/>
    </source>
</evidence>
<protein>
    <submittedName>
        <fullName evidence="5">FCD domain-containing protein</fullName>
    </submittedName>
</protein>
<sequence>MRHLFERACVSRVVDHASDDQIDELKRHLTNNARMAVRPWVILNRKFHSTLALISGNRVWLKRQIDLSIVLIALLSSASLGSSCRSIGLNSIRSMLRWSKLCERETSVRRYSSNFTSRNPVAVFA</sequence>
<dbReference type="Gene3D" id="1.20.120.530">
    <property type="entry name" value="GntR ligand-binding domain-like"/>
    <property type="match status" value="1"/>
</dbReference>
<comment type="caution">
    <text evidence="5">The sequence shown here is derived from an EMBL/GenBank/DDBJ whole genome shotgun (WGS) entry which is preliminary data.</text>
</comment>
<keyword evidence="2" id="KW-0238">DNA-binding</keyword>
<organism evidence="5 6">
    <name type="scientific">Bradyrhizobium frederickii</name>
    <dbReference type="NCBI Taxonomy" id="2560054"/>
    <lineage>
        <taxon>Bacteria</taxon>
        <taxon>Pseudomonadati</taxon>
        <taxon>Pseudomonadota</taxon>
        <taxon>Alphaproteobacteria</taxon>
        <taxon>Hyphomicrobiales</taxon>
        <taxon>Nitrobacteraceae</taxon>
        <taxon>Bradyrhizobium</taxon>
    </lineage>
</organism>
<dbReference type="SUPFAM" id="SSF48008">
    <property type="entry name" value="GntR ligand-binding domain-like"/>
    <property type="match status" value="1"/>
</dbReference>
<gene>
    <name evidence="5" type="ORF">E4K64_03240</name>
</gene>
<evidence type="ECO:0000313" key="6">
    <source>
        <dbReference type="Proteomes" id="UP000297700"/>
    </source>
</evidence>
<evidence type="ECO:0000256" key="3">
    <source>
        <dbReference type="ARBA" id="ARBA00023163"/>
    </source>
</evidence>
<keyword evidence="3" id="KW-0804">Transcription</keyword>
<accession>A0A4Y9PJ04</accession>
<dbReference type="AlphaFoldDB" id="A0A4Y9PJ04"/>
<dbReference type="InterPro" id="IPR008920">
    <property type="entry name" value="TF_FadR/GntR_C"/>
</dbReference>